<dbReference type="EMBL" id="BLAL01000088">
    <property type="protein sequence ID" value="GES85122.1"/>
    <property type="molecule type" value="Genomic_DNA"/>
</dbReference>
<name>A0A2Z6RDG1_9GLOM</name>
<protein>
    <submittedName>
        <fullName evidence="1">Uncharacterized protein</fullName>
    </submittedName>
</protein>
<comment type="caution">
    <text evidence="1">The sequence shown here is derived from an EMBL/GenBank/DDBJ whole genome shotgun (WGS) entry which is preliminary data.</text>
</comment>
<dbReference type="AlphaFoldDB" id="A0A2Z6RDG1"/>
<evidence type="ECO:0000313" key="3">
    <source>
        <dbReference type="Proteomes" id="UP000247702"/>
    </source>
</evidence>
<proteinExistence type="predicted"/>
<dbReference type="OrthoDB" id="10253919at2759"/>
<evidence type="ECO:0000313" key="1">
    <source>
        <dbReference type="EMBL" id="GBC00164.1"/>
    </source>
</evidence>
<accession>A0A2Z6RDG1</accession>
<reference evidence="1 3" key="1">
    <citation type="submission" date="2017-11" db="EMBL/GenBank/DDBJ databases">
        <title>The genome of Rhizophagus clarus HR1 reveals common genetic basis of auxotrophy among arbuscular mycorrhizal fungi.</title>
        <authorList>
            <person name="Kobayashi Y."/>
        </authorList>
    </citation>
    <scope>NUCLEOTIDE SEQUENCE [LARGE SCALE GENOMIC DNA]</scope>
    <source>
        <strain evidence="1 3">HR1</strain>
    </source>
</reference>
<reference evidence="2" key="2">
    <citation type="submission" date="2019-10" db="EMBL/GenBank/DDBJ databases">
        <title>Conservation and host-specific expression of non-tandemly repeated heterogenous ribosome RNA gene in arbuscular mycorrhizal fungi.</title>
        <authorList>
            <person name="Maeda T."/>
            <person name="Kobayashi Y."/>
            <person name="Nakagawa T."/>
            <person name="Ezawa T."/>
            <person name="Yamaguchi K."/>
            <person name="Bino T."/>
            <person name="Nishimoto Y."/>
            <person name="Shigenobu S."/>
            <person name="Kawaguchi M."/>
        </authorList>
    </citation>
    <scope>NUCLEOTIDE SEQUENCE</scope>
    <source>
        <strain evidence="2">HR1</strain>
    </source>
</reference>
<dbReference type="Proteomes" id="UP000247702">
    <property type="component" value="Unassembled WGS sequence"/>
</dbReference>
<keyword evidence="3" id="KW-1185">Reference proteome</keyword>
<organism evidence="1 3">
    <name type="scientific">Rhizophagus clarus</name>
    <dbReference type="NCBI Taxonomy" id="94130"/>
    <lineage>
        <taxon>Eukaryota</taxon>
        <taxon>Fungi</taxon>
        <taxon>Fungi incertae sedis</taxon>
        <taxon>Mucoromycota</taxon>
        <taxon>Glomeromycotina</taxon>
        <taxon>Glomeromycetes</taxon>
        <taxon>Glomerales</taxon>
        <taxon>Glomeraceae</taxon>
        <taxon>Rhizophagus</taxon>
    </lineage>
</organism>
<sequence length="1119" mass="128868">MSVIKGRINIKNTFSKIADAKLKFVIINEKDNFSCDELFFNDILPSIKTNATEQEDPPFSTSFSVTVPAIAKESLANANVIKVTVEVETRVRPILNNDLTGPLKYHLYRAKFNESINFPFENNNLNIIIGHEKFNLVIPEIGSFDVKPILVHTRVSAFNEKRVAVRNGCPISYRSYQPTKTDHPNSLYKMTAQLSEQPLVLMNTSNKLKDEWFFKVIYSSDPDDEGTLVAIKEKDLEQFDDGFGSKLAKFWKDESSVDIIPFDTRHLTITLEDDMMKRRSFMVADGANITWSEETKDVDRHVHFVVTFQPVANDQPIDLIFVVSSPHLDSKVDLLQVAAWSTKHHAFNFYQRNNENEWWWLGNSWDAFKVETRNRGPFDGHVNGSLVMKELNRPWVHWNSQFFVISECLDPEDPLRHELLFEDLSGAIRLEHIVKNAVSEWNTIRINKYTISDHNVKCVKEFMRQVIDNTTYNIIAVEKEFSSITTQDELFLPASFFINIEMVNKLSDFIDFDLFPITVRADMYLKSIEKYGVCLKSGGKIVQQGDGMFVFPVPEPAFEDTSLLPILLNKRFIKGDTQELPPLLSFRFILCLLMIDFCNPLDSRRRKRLLKYIPEIANYNKNTKKYDLVDEIVKNVEAAAEKLSEHSSEAVFLKYWNLNDDELKANCKRIIEQYFINLQINLQKQDGVDDLVQLAESRRRMFHRKPLNEYDLTFPVCNNIASDALMLEMTPLGTVCPILKNELQDEFFAQFNPDYILDKFNPPAYLDDMNEELKNKWNELVKKWTNNAIKGYPDDYTFDGPRLQYYDPTSTYTSGQKAEKDIVWTAFPNKVGMKSVTDKQRWEKADSLRDNQDEYCEWSVLRNSEGKITKVTFTCEGPEYWNLIAEEDPDKLVELYRSLTGIKDIKKKDLFVNNKYNPKNIWNNNTNTGNIIHLTQKDNTLEAEIELAGCSSVVRVINGRVLSSEQELIKCGSYGKFSRFSDPHIGAVVNSLTRQGADVTIRDPVAIYLGDLDTSAFITPDGSDARCYWNFTRGNVKDGKKFYVRGEYEVKNKNFCVGDIKINEKFIKYGAQIADYLNIRIPTVACRIGQSALQPLTGCRKKKPKDLLTDGTTFKHSKL</sequence>
<evidence type="ECO:0000313" key="2">
    <source>
        <dbReference type="EMBL" id="GES85122.1"/>
    </source>
</evidence>
<gene>
    <name evidence="2" type="ORF">RCL2_001221400</name>
    <name evidence="1" type="ORF">RclHR1_03770011</name>
</gene>
<dbReference type="Proteomes" id="UP000615446">
    <property type="component" value="Unassembled WGS sequence"/>
</dbReference>
<dbReference type="EMBL" id="BEXD01003079">
    <property type="protein sequence ID" value="GBC00164.1"/>
    <property type="molecule type" value="Genomic_DNA"/>
</dbReference>